<feature type="domain" description="GHMP kinase C-terminal" evidence="14">
    <location>
        <begin position="212"/>
        <end position="284"/>
    </location>
</feature>
<dbReference type="InterPro" id="IPR006204">
    <property type="entry name" value="GHMP_kinase_N_dom"/>
</dbReference>
<accession>A0A2P5T026</accession>
<comment type="catalytic activity">
    <reaction evidence="11 12">
        <text>L-homoserine + ATP = O-phospho-L-homoserine + ADP + H(+)</text>
        <dbReference type="Rhea" id="RHEA:13985"/>
        <dbReference type="ChEBI" id="CHEBI:15378"/>
        <dbReference type="ChEBI" id="CHEBI:30616"/>
        <dbReference type="ChEBI" id="CHEBI:57476"/>
        <dbReference type="ChEBI" id="CHEBI:57590"/>
        <dbReference type="ChEBI" id="CHEBI:456216"/>
        <dbReference type="EC" id="2.7.1.39"/>
    </reaction>
</comment>
<comment type="caution">
    <text evidence="15">The sequence shown here is derived from an EMBL/GenBank/DDBJ whole genome shotgun (WGS) entry which is preliminary data.</text>
</comment>
<dbReference type="InterPro" id="IPR013750">
    <property type="entry name" value="GHMP_kinase_C_dom"/>
</dbReference>
<evidence type="ECO:0000256" key="7">
    <source>
        <dbReference type="ARBA" id="ARBA00022697"/>
    </source>
</evidence>
<comment type="pathway">
    <text evidence="1 12">Amino-acid biosynthesis; L-threonine biosynthesis; L-threonine from L-aspartate: step 4/5.</text>
</comment>
<dbReference type="EMBL" id="PDKT01000002">
    <property type="protein sequence ID" value="PPI87948.1"/>
    <property type="molecule type" value="Genomic_DNA"/>
</dbReference>
<reference evidence="15 16" key="1">
    <citation type="journal article" date="2018" name="Genome Biol. Evol.">
        <title>Cladogenesis and Genomic Streamlining in Extracellular Endosymbionts of Tropical Stink Bugs.</title>
        <authorList>
            <person name="Otero-Bravo A."/>
            <person name="Goffredi S."/>
            <person name="Sabree Z.L."/>
        </authorList>
    </citation>
    <scope>NUCLEOTIDE SEQUENCE [LARGE SCALE GENOMIC DNA]</scope>
    <source>
        <strain evidence="15 16">SoEE</strain>
    </source>
</reference>
<dbReference type="Proteomes" id="UP000296153">
    <property type="component" value="Unassembled WGS sequence"/>
</dbReference>
<dbReference type="PANTHER" id="PTHR20861">
    <property type="entry name" value="HOMOSERINE/4-DIPHOSPHOCYTIDYL-2-C-METHYL-D-ERYTHRITOL KINASE"/>
    <property type="match status" value="1"/>
</dbReference>
<dbReference type="InterPro" id="IPR036554">
    <property type="entry name" value="GHMP_kinase_C_sf"/>
</dbReference>
<dbReference type="EC" id="2.7.1.39" evidence="3 12"/>
<proteinExistence type="inferred from homology"/>
<dbReference type="Gene3D" id="3.30.70.890">
    <property type="entry name" value="GHMP kinase, C-terminal domain"/>
    <property type="match status" value="1"/>
</dbReference>
<dbReference type="InterPro" id="IPR006203">
    <property type="entry name" value="GHMP_knse_ATP-bd_CS"/>
</dbReference>
<dbReference type="PIRSF" id="PIRSF000676">
    <property type="entry name" value="Homoser_kin"/>
    <property type="match status" value="1"/>
</dbReference>
<dbReference type="PANTHER" id="PTHR20861:SF1">
    <property type="entry name" value="HOMOSERINE KINASE"/>
    <property type="match status" value="1"/>
</dbReference>
<evidence type="ECO:0000256" key="11">
    <source>
        <dbReference type="ARBA" id="ARBA00049375"/>
    </source>
</evidence>
<evidence type="ECO:0000256" key="8">
    <source>
        <dbReference type="ARBA" id="ARBA00022741"/>
    </source>
</evidence>
<name>A0A2P5T026_9GAMM</name>
<dbReference type="OrthoDB" id="9769912at2"/>
<keyword evidence="12" id="KW-0963">Cytoplasm</keyword>
<comment type="function">
    <text evidence="12">Catalyzes the ATP-dependent phosphorylation of L-homoserine to L-homoserine phosphate.</text>
</comment>
<evidence type="ECO:0000256" key="9">
    <source>
        <dbReference type="ARBA" id="ARBA00022777"/>
    </source>
</evidence>
<feature type="domain" description="GHMP kinase N-terminal" evidence="13">
    <location>
        <begin position="63"/>
        <end position="150"/>
    </location>
</feature>
<comment type="subcellular location">
    <subcellularLocation>
        <location evidence="12">Cytoplasm</location>
    </subcellularLocation>
</comment>
<evidence type="ECO:0000313" key="15">
    <source>
        <dbReference type="EMBL" id="PPI87948.1"/>
    </source>
</evidence>
<protein>
    <recommendedName>
        <fullName evidence="4 12">Homoserine kinase</fullName>
        <shortName evidence="12">HK</shortName>
        <shortName evidence="12">HSK</shortName>
        <ecNumber evidence="3 12">2.7.1.39</ecNumber>
    </recommendedName>
</protein>
<keyword evidence="5 12" id="KW-0028">Amino-acid biosynthesis</keyword>
<dbReference type="Pfam" id="PF08544">
    <property type="entry name" value="GHMP_kinases_C"/>
    <property type="match status" value="1"/>
</dbReference>
<dbReference type="GO" id="GO:0009088">
    <property type="term" value="P:threonine biosynthetic process"/>
    <property type="evidence" value="ECO:0007669"/>
    <property type="project" value="UniProtKB-UniRule"/>
</dbReference>
<keyword evidence="10 12" id="KW-0067">ATP-binding</keyword>
<dbReference type="GO" id="GO:0005737">
    <property type="term" value="C:cytoplasm"/>
    <property type="evidence" value="ECO:0007669"/>
    <property type="project" value="UniProtKB-SubCell"/>
</dbReference>
<dbReference type="Gene3D" id="3.30.230.10">
    <property type="match status" value="1"/>
</dbReference>
<keyword evidence="6 12" id="KW-0808">Transferase</keyword>
<dbReference type="RefSeq" id="WP_136130976.1">
    <property type="nucleotide sequence ID" value="NZ_PDKT01000002.1"/>
</dbReference>
<keyword evidence="8 12" id="KW-0547">Nucleotide-binding</keyword>
<dbReference type="NCBIfam" id="NF002288">
    <property type="entry name" value="PRK01212.1-4"/>
    <property type="match status" value="1"/>
</dbReference>
<evidence type="ECO:0000256" key="6">
    <source>
        <dbReference type="ARBA" id="ARBA00022679"/>
    </source>
</evidence>
<evidence type="ECO:0000259" key="14">
    <source>
        <dbReference type="Pfam" id="PF08544"/>
    </source>
</evidence>
<dbReference type="NCBIfam" id="TIGR00191">
    <property type="entry name" value="thrB"/>
    <property type="match status" value="1"/>
</dbReference>
<dbReference type="InterPro" id="IPR020568">
    <property type="entry name" value="Ribosomal_Su5_D2-typ_SF"/>
</dbReference>
<evidence type="ECO:0000256" key="1">
    <source>
        <dbReference type="ARBA" id="ARBA00005015"/>
    </source>
</evidence>
<evidence type="ECO:0000259" key="13">
    <source>
        <dbReference type="Pfam" id="PF00288"/>
    </source>
</evidence>
<evidence type="ECO:0000256" key="4">
    <source>
        <dbReference type="ARBA" id="ARBA00017858"/>
    </source>
</evidence>
<dbReference type="UniPathway" id="UPA00050">
    <property type="reaction ID" value="UER00064"/>
</dbReference>
<dbReference type="HAMAP" id="MF_00384">
    <property type="entry name" value="Homoser_kinase"/>
    <property type="match status" value="1"/>
</dbReference>
<evidence type="ECO:0000256" key="2">
    <source>
        <dbReference type="ARBA" id="ARBA00007370"/>
    </source>
</evidence>
<comment type="similarity">
    <text evidence="2 12">Belongs to the GHMP kinase family. Homoserine kinase subfamily.</text>
</comment>
<organism evidence="15 16">
    <name type="scientific">Candidatus Pantoea edessiphila</name>
    <dbReference type="NCBI Taxonomy" id="2044610"/>
    <lineage>
        <taxon>Bacteria</taxon>
        <taxon>Pseudomonadati</taxon>
        <taxon>Pseudomonadota</taxon>
        <taxon>Gammaproteobacteria</taxon>
        <taxon>Enterobacterales</taxon>
        <taxon>Erwiniaceae</taxon>
        <taxon>Pantoea</taxon>
    </lineage>
</organism>
<dbReference type="PROSITE" id="PS00627">
    <property type="entry name" value="GHMP_KINASES_ATP"/>
    <property type="match status" value="1"/>
</dbReference>
<evidence type="ECO:0000313" key="16">
    <source>
        <dbReference type="Proteomes" id="UP000296153"/>
    </source>
</evidence>
<evidence type="ECO:0000256" key="12">
    <source>
        <dbReference type="HAMAP-Rule" id="MF_00384"/>
    </source>
</evidence>
<dbReference type="SUPFAM" id="SSF54211">
    <property type="entry name" value="Ribosomal protein S5 domain 2-like"/>
    <property type="match status" value="1"/>
</dbReference>
<dbReference type="SUPFAM" id="SSF55060">
    <property type="entry name" value="GHMP Kinase, C-terminal domain"/>
    <property type="match status" value="1"/>
</dbReference>
<keyword evidence="7 12" id="KW-0791">Threonine biosynthesis</keyword>
<evidence type="ECO:0000256" key="10">
    <source>
        <dbReference type="ARBA" id="ARBA00022840"/>
    </source>
</evidence>
<feature type="binding site" evidence="12">
    <location>
        <begin position="91"/>
        <end position="101"/>
    </location>
    <ligand>
        <name>ATP</name>
        <dbReference type="ChEBI" id="CHEBI:30616"/>
    </ligand>
</feature>
<dbReference type="PRINTS" id="PR00958">
    <property type="entry name" value="HOMSERKINASE"/>
</dbReference>
<dbReference type="GO" id="GO:0005524">
    <property type="term" value="F:ATP binding"/>
    <property type="evidence" value="ECO:0007669"/>
    <property type="project" value="UniProtKB-UniRule"/>
</dbReference>
<sequence>MVKIYAPASIGNANVGFDVLGAAIAPIDGSFLGDFVTIQSSENFKLVNTGIFANKLPTTTQDNIIYQCWKKFCEKINNILPVEIILEKNMPIGSGLGSSACSIVASLVAINEFCDNPLNKNELLTLMGNLEGYISNSIHYDNVAPCFLGGMQLILEENNIISQKIPIFKEWLWVISYPGIEISTAQARSILPLQYCKKDCIKHSQLLAGFIHACYTNQPYLASKLMQDTIAEPYRAKLLTGFIEVKKKLQQMGAIASGISGSGPTIFTICDKMNIANQAANWLKYNYLKNNDGFVHICRIDTFGARKLG</sequence>
<dbReference type="InterPro" id="IPR014721">
    <property type="entry name" value="Ribsml_uS5_D2-typ_fold_subgr"/>
</dbReference>
<evidence type="ECO:0000256" key="3">
    <source>
        <dbReference type="ARBA" id="ARBA00012078"/>
    </source>
</evidence>
<dbReference type="InterPro" id="IPR000870">
    <property type="entry name" value="Homoserine_kinase"/>
</dbReference>
<evidence type="ECO:0000256" key="5">
    <source>
        <dbReference type="ARBA" id="ARBA00022605"/>
    </source>
</evidence>
<keyword evidence="9 12" id="KW-0418">Kinase</keyword>
<dbReference type="GO" id="GO:0004413">
    <property type="term" value="F:homoserine kinase activity"/>
    <property type="evidence" value="ECO:0007669"/>
    <property type="project" value="UniProtKB-UniRule"/>
</dbReference>
<gene>
    <name evidence="12" type="primary">thrB</name>
    <name evidence="15" type="ORF">CRV12_01900</name>
</gene>
<dbReference type="AlphaFoldDB" id="A0A2P5T026"/>
<dbReference type="Pfam" id="PF00288">
    <property type="entry name" value="GHMP_kinases_N"/>
    <property type="match status" value="1"/>
</dbReference>